<dbReference type="Pfam" id="PF00082">
    <property type="entry name" value="Peptidase_S8"/>
    <property type="match status" value="1"/>
</dbReference>
<dbReference type="PROSITE" id="PS51892">
    <property type="entry name" value="SUBTILASE"/>
    <property type="match status" value="1"/>
</dbReference>
<dbReference type="GO" id="GO:0005886">
    <property type="term" value="C:plasma membrane"/>
    <property type="evidence" value="ECO:0007669"/>
    <property type="project" value="UniProtKB-SubCell"/>
</dbReference>
<dbReference type="GO" id="GO:0006508">
    <property type="term" value="P:proteolysis"/>
    <property type="evidence" value="ECO:0007669"/>
    <property type="project" value="UniProtKB-KW"/>
</dbReference>
<dbReference type="PANTHER" id="PTHR43806:SF11">
    <property type="entry name" value="CEREVISIN-RELATED"/>
    <property type="match status" value="1"/>
</dbReference>
<evidence type="ECO:0000256" key="5">
    <source>
        <dbReference type="ARBA" id="ARBA00022692"/>
    </source>
</evidence>
<dbReference type="SUPFAM" id="SSF52743">
    <property type="entry name" value="Subtilisin-like"/>
    <property type="match status" value="1"/>
</dbReference>
<dbReference type="PRINTS" id="PR00723">
    <property type="entry name" value="SUBTILISIN"/>
</dbReference>
<dbReference type="GO" id="GO:0004252">
    <property type="term" value="F:serine-type endopeptidase activity"/>
    <property type="evidence" value="ECO:0007669"/>
    <property type="project" value="UniProtKB-UniRule"/>
</dbReference>
<evidence type="ECO:0000256" key="7">
    <source>
        <dbReference type="ARBA" id="ARBA00022825"/>
    </source>
</evidence>
<comment type="caution">
    <text evidence="14">The sequence shown here is derived from an EMBL/GenBank/DDBJ whole genome shotgun (WGS) entry which is preliminary data.</text>
</comment>
<feature type="signal peptide" evidence="12">
    <location>
        <begin position="1"/>
        <end position="42"/>
    </location>
</feature>
<reference evidence="15" key="1">
    <citation type="journal article" date="2012" name="J. Bacteriol.">
        <title>Genome Sequence of Micromonospora lupini Lupac 08, Isolated from Root Nodules of Lupinus angustifolius.</title>
        <authorList>
            <person name="Alonso-Vega P."/>
            <person name="Normand P."/>
            <person name="Bacigalupe R."/>
            <person name="Pujic P."/>
            <person name="Lajus A."/>
            <person name="Vallenet D."/>
            <person name="Carro L."/>
            <person name="Coll P."/>
            <person name="Trujillo M.E."/>
        </authorList>
    </citation>
    <scope>NUCLEOTIDE SEQUENCE [LARGE SCALE GENOMIC DNA]</scope>
    <source>
        <strain evidence="15">Lupac 08</strain>
    </source>
</reference>
<dbReference type="InterPro" id="IPR023834">
    <property type="entry name" value="T7SS_pept_S8A_mycosin"/>
</dbReference>
<dbReference type="InterPro" id="IPR022398">
    <property type="entry name" value="Peptidase_S8_His-AS"/>
</dbReference>
<dbReference type="InterPro" id="IPR000209">
    <property type="entry name" value="Peptidase_S8/S53_dom"/>
</dbReference>
<gene>
    <name evidence="14" type="ORF">MILUP08_40564</name>
</gene>
<dbReference type="InterPro" id="IPR023827">
    <property type="entry name" value="Peptidase_S8_Asp-AS"/>
</dbReference>
<feature type="transmembrane region" description="Helical" evidence="11">
    <location>
        <begin position="369"/>
        <end position="387"/>
    </location>
</feature>
<keyword evidence="5 11" id="KW-0812">Transmembrane</keyword>
<dbReference type="Proteomes" id="UP000003448">
    <property type="component" value="Unassembled WGS sequence"/>
</dbReference>
<dbReference type="STRING" id="1150864.MILUP08_40564"/>
<dbReference type="EMBL" id="CAIE01000008">
    <property type="protein sequence ID" value="CCH15654.1"/>
    <property type="molecule type" value="Genomic_DNA"/>
</dbReference>
<evidence type="ECO:0000313" key="15">
    <source>
        <dbReference type="Proteomes" id="UP000003448"/>
    </source>
</evidence>
<dbReference type="InterPro" id="IPR015500">
    <property type="entry name" value="Peptidase_S8_subtilisin-rel"/>
</dbReference>
<sequence length="411" mass="41842">MRECLPPSATERSRRAVRAVLSGTLAALLGAALVVPSSPAVAAAPTCGPAGEDGLVQMPWALRRVDPAAAWPLSRGAGVTVAVIDSGVSAIHPALKGQVLEGRDFNNLPANRGQCDLAGHGTMVAGIIAGKEGTGVPFSGVAPAARILPIRVLPDAKGTNDEALPGQIAAAIDWAVDNGADVINLSLVTLPRPELAQAVERALAKRVVLVAAAGNRQETQEDRPAYPAAYPGVIAVGGVDEQGGHVGTSVSGTFVDVAAPGLNIVGPAPGGSGYRAEPTGGTSFAAAYVSGVAALVRAAYPDLTPEQVGDRLERTADNPPQGRNAEVGYGVVNPYRAVSSLLGTRANPPVGRLAAPAAGADPLSWQRTVAIWAAAVGALLALLLLITRPIMARGRRRGWRPGRRTDEAVTG</sequence>
<keyword evidence="15" id="KW-1185">Reference proteome</keyword>
<dbReference type="NCBIfam" id="TIGR03921">
    <property type="entry name" value="T7SS_mycosin"/>
    <property type="match status" value="1"/>
</dbReference>
<keyword evidence="12" id="KW-0732">Signal</keyword>
<evidence type="ECO:0000256" key="6">
    <source>
        <dbReference type="ARBA" id="ARBA00022801"/>
    </source>
</evidence>
<keyword evidence="7 10" id="KW-0720">Serine protease</keyword>
<dbReference type="EC" id="3.4.21.62" evidence="14"/>
<comment type="subcellular location">
    <subcellularLocation>
        <location evidence="1">Cell membrane</location>
        <topology evidence="1">Single-pass membrane protein</topology>
    </subcellularLocation>
</comment>
<dbReference type="InterPro" id="IPR050131">
    <property type="entry name" value="Peptidase_S8_subtilisin-like"/>
</dbReference>
<keyword evidence="6 10" id="KW-0378">Hydrolase</keyword>
<dbReference type="PROSITE" id="PS00137">
    <property type="entry name" value="SUBTILASE_HIS"/>
    <property type="match status" value="1"/>
</dbReference>
<evidence type="ECO:0000256" key="8">
    <source>
        <dbReference type="ARBA" id="ARBA00022989"/>
    </source>
</evidence>
<evidence type="ECO:0000256" key="3">
    <source>
        <dbReference type="ARBA" id="ARBA00022475"/>
    </source>
</evidence>
<organism evidence="14 15">
    <name type="scientific">Micromonospora lupini str. Lupac 08</name>
    <dbReference type="NCBI Taxonomy" id="1150864"/>
    <lineage>
        <taxon>Bacteria</taxon>
        <taxon>Bacillati</taxon>
        <taxon>Actinomycetota</taxon>
        <taxon>Actinomycetes</taxon>
        <taxon>Micromonosporales</taxon>
        <taxon>Micromonosporaceae</taxon>
        <taxon>Micromonospora</taxon>
    </lineage>
</organism>
<feature type="active site" description="Charge relay system" evidence="10">
    <location>
        <position position="85"/>
    </location>
</feature>
<evidence type="ECO:0000256" key="2">
    <source>
        <dbReference type="ARBA" id="ARBA00011073"/>
    </source>
</evidence>
<dbReference type="AlphaFoldDB" id="I0KVQ7"/>
<dbReference type="Gene3D" id="3.40.50.200">
    <property type="entry name" value="Peptidase S8/S53 domain"/>
    <property type="match status" value="1"/>
</dbReference>
<feature type="domain" description="Peptidase S8/S53" evidence="13">
    <location>
        <begin position="76"/>
        <end position="330"/>
    </location>
</feature>
<evidence type="ECO:0000313" key="14">
    <source>
        <dbReference type="EMBL" id="CCH15654.1"/>
    </source>
</evidence>
<dbReference type="InterPro" id="IPR036852">
    <property type="entry name" value="Peptidase_S8/S53_dom_sf"/>
</dbReference>
<keyword evidence="8 11" id="KW-1133">Transmembrane helix</keyword>
<dbReference type="eggNOG" id="COG1404">
    <property type="taxonomic scope" value="Bacteria"/>
</dbReference>
<dbReference type="RefSeq" id="WP_007454926.1">
    <property type="nucleotide sequence ID" value="NZ_HF570108.1"/>
</dbReference>
<proteinExistence type="inferred from homology"/>
<keyword evidence="3" id="KW-1003">Cell membrane</keyword>
<comment type="similarity">
    <text evidence="2 10">Belongs to the peptidase S8 family.</text>
</comment>
<accession>I0KVQ7</accession>
<name>I0KVQ7_9ACTN</name>
<evidence type="ECO:0000256" key="1">
    <source>
        <dbReference type="ARBA" id="ARBA00004162"/>
    </source>
</evidence>
<dbReference type="PROSITE" id="PS00136">
    <property type="entry name" value="SUBTILASE_ASP"/>
    <property type="match status" value="1"/>
</dbReference>
<keyword evidence="4 10" id="KW-0645">Protease</keyword>
<feature type="chain" id="PRO_5003630801" evidence="12">
    <location>
        <begin position="43"/>
        <end position="411"/>
    </location>
</feature>
<evidence type="ECO:0000259" key="13">
    <source>
        <dbReference type="Pfam" id="PF00082"/>
    </source>
</evidence>
<evidence type="ECO:0000256" key="12">
    <source>
        <dbReference type="SAM" id="SignalP"/>
    </source>
</evidence>
<evidence type="ECO:0000256" key="11">
    <source>
        <dbReference type="SAM" id="Phobius"/>
    </source>
</evidence>
<feature type="active site" description="Charge relay system" evidence="10">
    <location>
        <position position="283"/>
    </location>
</feature>
<evidence type="ECO:0000256" key="10">
    <source>
        <dbReference type="PROSITE-ProRule" id="PRU01240"/>
    </source>
</evidence>
<evidence type="ECO:0000256" key="4">
    <source>
        <dbReference type="ARBA" id="ARBA00022670"/>
    </source>
</evidence>
<keyword evidence="9 11" id="KW-0472">Membrane</keyword>
<evidence type="ECO:0000256" key="9">
    <source>
        <dbReference type="ARBA" id="ARBA00023136"/>
    </source>
</evidence>
<protein>
    <submittedName>
        <fullName evidence="14">Peptidase S8 and S53 subtilisin kexin sedolisin</fullName>
        <ecNumber evidence="14">3.4.21.62</ecNumber>
    </submittedName>
</protein>
<feature type="active site" description="Charge relay system" evidence="10">
    <location>
        <position position="120"/>
    </location>
</feature>
<dbReference type="PANTHER" id="PTHR43806">
    <property type="entry name" value="PEPTIDASE S8"/>
    <property type="match status" value="1"/>
</dbReference>